<feature type="binding site" evidence="8">
    <location>
        <position position="280"/>
    </location>
    <ligand>
        <name>(6S)-NADPHX</name>
        <dbReference type="ChEBI" id="CHEBI:64076"/>
    </ligand>
</feature>
<dbReference type="OrthoDB" id="8110916at2759"/>
<feature type="binding site" evidence="8">
    <location>
        <position position="158"/>
    </location>
    <ligand>
        <name>(6S)-NADPHX</name>
        <dbReference type="ChEBI" id="CHEBI:64076"/>
    </ligand>
</feature>
<keyword evidence="6 8" id="KW-0456">Lyase</keyword>
<dbReference type="HAMAP" id="MF_01965">
    <property type="entry name" value="NADHX_dehydratase"/>
    <property type="match status" value="1"/>
</dbReference>
<comment type="function">
    <text evidence="8">Catalyzes the dehydration of the S-form of NAD(P)HX at the expense of ATP, which is converted to ADP. Together with NAD(P)HX epimerase, which catalyzes the epimerization of the S- and R-forms, the enzyme allows the repair of both epimers of NAD(P)HX, a damaged form of NAD(P)H that is a result of enzymatic or heat-dependent hydration.</text>
</comment>
<dbReference type="FunFam" id="3.40.1190.20:FF:000023">
    <property type="entry name" value="ATP-dependent (S)-NAD(P)H-hydrate dehydratase"/>
    <property type="match status" value="1"/>
</dbReference>
<keyword evidence="4" id="KW-0521">NADP</keyword>
<dbReference type="GO" id="GO:0046496">
    <property type="term" value="P:nicotinamide nucleotide metabolic process"/>
    <property type="evidence" value="ECO:0007669"/>
    <property type="project" value="UniProtKB-UniRule"/>
</dbReference>
<reference evidence="12" key="1">
    <citation type="submission" date="2025-08" db="UniProtKB">
        <authorList>
            <consortium name="RefSeq"/>
        </authorList>
    </citation>
    <scope>IDENTIFICATION</scope>
    <source>
        <tissue evidence="12">Gonad</tissue>
    </source>
</reference>
<comment type="catalytic activity">
    <reaction evidence="8">
        <text>(6S)-NADHX + ATP = ADP + phosphate + NADH + H(+)</text>
        <dbReference type="Rhea" id="RHEA:19017"/>
        <dbReference type="ChEBI" id="CHEBI:15378"/>
        <dbReference type="ChEBI" id="CHEBI:30616"/>
        <dbReference type="ChEBI" id="CHEBI:43474"/>
        <dbReference type="ChEBI" id="CHEBI:57945"/>
        <dbReference type="ChEBI" id="CHEBI:64074"/>
        <dbReference type="ChEBI" id="CHEBI:456216"/>
        <dbReference type="EC" id="4.2.1.93"/>
    </reaction>
</comment>
<evidence type="ECO:0000313" key="11">
    <source>
        <dbReference type="Proteomes" id="UP000515135"/>
    </source>
</evidence>
<comment type="catalytic activity">
    <reaction evidence="7 8">
        <text>(6S)-NADPHX + ATP = ADP + phosphate + NADPH + H(+)</text>
        <dbReference type="Rhea" id="RHEA:32231"/>
        <dbReference type="ChEBI" id="CHEBI:15378"/>
        <dbReference type="ChEBI" id="CHEBI:30616"/>
        <dbReference type="ChEBI" id="CHEBI:43474"/>
        <dbReference type="ChEBI" id="CHEBI:57783"/>
        <dbReference type="ChEBI" id="CHEBI:64076"/>
        <dbReference type="ChEBI" id="CHEBI:456216"/>
        <dbReference type="EC" id="4.2.1.93"/>
    </reaction>
</comment>
<dbReference type="KEGG" id="bbel:109468036"/>
<organism evidence="11 12">
    <name type="scientific">Branchiostoma belcheri</name>
    <name type="common">Amphioxus</name>
    <dbReference type="NCBI Taxonomy" id="7741"/>
    <lineage>
        <taxon>Eukaryota</taxon>
        <taxon>Metazoa</taxon>
        <taxon>Chordata</taxon>
        <taxon>Cephalochordata</taxon>
        <taxon>Leptocardii</taxon>
        <taxon>Amphioxiformes</taxon>
        <taxon>Branchiostomatidae</taxon>
        <taxon>Branchiostoma</taxon>
    </lineage>
</organism>
<name>A0A6P4YJ11_BRABE</name>
<evidence type="ECO:0000256" key="2">
    <source>
        <dbReference type="ARBA" id="ARBA00022741"/>
    </source>
</evidence>
<dbReference type="RefSeq" id="XP_019621814.1">
    <property type="nucleotide sequence ID" value="XM_019766255.1"/>
</dbReference>
<evidence type="ECO:0000259" key="10">
    <source>
        <dbReference type="PROSITE" id="PS51383"/>
    </source>
</evidence>
<dbReference type="Gene3D" id="3.40.1190.20">
    <property type="match status" value="1"/>
</dbReference>
<dbReference type="GO" id="GO:0110051">
    <property type="term" value="P:metabolite repair"/>
    <property type="evidence" value="ECO:0007669"/>
    <property type="project" value="TreeGrafter"/>
</dbReference>
<accession>A0A6P4YJ11</accession>
<dbReference type="SUPFAM" id="SSF53613">
    <property type="entry name" value="Ribokinase-like"/>
    <property type="match status" value="1"/>
</dbReference>
<comment type="similarity">
    <text evidence="8">Belongs to the NnrD/CARKD family.</text>
</comment>
<sequence>MKPKWLPPDHSRKLVAIVFIVFLVMFAIRRGLYHSLHFKHRLVHPGVLSMSTDHRGDLLEMVRSIVPPLAYDRHKGQAGRVGVVGGCQEYTGAPYFAGIAALKSGADLAHVFCTSDAATVIKSYSPELIVHPLLDKQTGVAEMSTWMERLHTLVVGPGMGREQHIMDNVKGVIAKARQLSIPVVIDADGLWLVTVSPEVITGYNKAILTPNIVEFNRLFQAMLGKQPEKNASSENVKQLSQAMGNLTIVQKGQTDVISNGDKVLLADAEGSPCRAGGQGDILSGAMGVFTFWGYDAVRRGVDNPLLKEYGPSIAAAYGASTLTKTCSRLAFSKWGRSMGAADLIPEIHYVFEELFEMSGPGTPVQRL</sequence>
<feature type="binding site" evidence="8">
    <location>
        <begin position="270"/>
        <end position="279"/>
    </location>
    <ligand>
        <name>ATP</name>
        <dbReference type="ChEBI" id="CHEBI:30616"/>
    </ligand>
</feature>
<dbReference type="PANTHER" id="PTHR12592:SF0">
    <property type="entry name" value="ATP-DEPENDENT (S)-NAD(P)H-HYDRATE DEHYDRATASE"/>
    <property type="match status" value="1"/>
</dbReference>
<dbReference type="GO" id="GO:0005524">
    <property type="term" value="F:ATP binding"/>
    <property type="evidence" value="ECO:0007669"/>
    <property type="project" value="UniProtKB-KW"/>
</dbReference>
<keyword evidence="2 8" id="KW-0547">Nucleotide-binding</keyword>
<gene>
    <name evidence="12" type="primary">LOC109468036</name>
</gene>
<evidence type="ECO:0000256" key="9">
    <source>
        <dbReference type="SAM" id="Phobius"/>
    </source>
</evidence>
<evidence type="ECO:0000256" key="7">
    <source>
        <dbReference type="ARBA" id="ARBA00047472"/>
    </source>
</evidence>
<proteinExistence type="inferred from homology"/>
<evidence type="ECO:0000256" key="1">
    <source>
        <dbReference type="ARBA" id="ARBA00022553"/>
    </source>
</evidence>
<dbReference type="PROSITE" id="PS51383">
    <property type="entry name" value="YJEF_C_3"/>
    <property type="match status" value="1"/>
</dbReference>
<feature type="binding site" evidence="8">
    <location>
        <begin position="211"/>
        <end position="217"/>
    </location>
    <ligand>
        <name>(6S)-NADPHX</name>
        <dbReference type="ChEBI" id="CHEBI:64076"/>
    </ligand>
</feature>
<dbReference type="EC" id="4.2.1.93" evidence="8"/>
<dbReference type="Proteomes" id="UP000515135">
    <property type="component" value="Unplaced"/>
</dbReference>
<keyword evidence="11" id="KW-1185">Reference proteome</keyword>
<keyword evidence="3 8" id="KW-0067">ATP-binding</keyword>
<dbReference type="NCBIfam" id="TIGR00196">
    <property type="entry name" value="yjeF_cterm"/>
    <property type="match status" value="1"/>
</dbReference>
<dbReference type="PANTHER" id="PTHR12592">
    <property type="entry name" value="ATP-DEPENDENT (S)-NAD(P)H-HYDRATE DEHYDRATASE FAMILY MEMBER"/>
    <property type="match status" value="1"/>
</dbReference>
<keyword evidence="9" id="KW-0812">Transmembrane</keyword>
<protein>
    <recommendedName>
        <fullName evidence="8">ATP-dependent (S)-NAD(P)H-hydrate dehydratase</fullName>
        <ecNumber evidence="8">4.2.1.93</ecNumber>
    </recommendedName>
    <alternativeName>
        <fullName evidence="8">ATP-dependent NAD(P)HX dehydratase</fullName>
    </alternativeName>
</protein>
<keyword evidence="1 8" id="KW-0597">Phosphoprotein</keyword>
<dbReference type="InterPro" id="IPR029056">
    <property type="entry name" value="Ribokinase-like"/>
</dbReference>
<feature type="transmembrane region" description="Helical" evidence="9">
    <location>
        <begin position="14"/>
        <end position="32"/>
    </location>
</feature>
<keyword evidence="9" id="KW-1133">Transmembrane helix</keyword>
<keyword evidence="5 8" id="KW-0520">NAD</keyword>
<evidence type="ECO:0000313" key="12">
    <source>
        <dbReference type="RefSeq" id="XP_019621814.1"/>
    </source>
</evidence>
<evidence type="ECO:0000256" key="8">
    <source>
        <dbReference type="HAMAP-Rule" id="MF_03157"/>
    </source>
</evidence>
<dbReference type="AlphaFoldDB" id="A0A6P4YJ11"/>
<dbReference type="Pfam" id="PF01256">
    <property type="entry name" value="Carb_kinase"/>
    <property type="match status" value="1"/>
</dbReference>
<keyword evidence="9" id="KW-0472">Membrane</keyword>
<dbReference type="InterPro" id="IPR000631">
    <property type="entry name" value="CARKD"/>
</dbReference>
<evidence type="ECO:0000256" key="6">
    <source>
        <dbReference type="ARBA" id="ARBA00023239"/>
    </source>
</evidence>
<dbReference type="GeneID" id="109468036"/>
<evidence type="ECO:0000256" key="5">
    <source>
        <dbReference type="ARBA" id="ARBA00023027"/>
    </source>
</evidence>
<evidence type="ECO:0000256" key="4">
    <source>
        <dbReference type="ARBA" id="ARBA00022857"/>
    </source>
</evidence>
<evidence type="ECO:0000256" key="3">
    <source>
        <dbReference type="ARBA" id="ARBA00022840"/>
    </source>
</evidence>
<dbReference type="GO" id="GO:0047453">
    <property type="term" value="F:ATP-dependent NAD(P)H-hydrate dehydratase activity"/>
    <property type="evidence" value="ECO:0007669"/>
    <property type="project" value="UniProtKB-UniRule"/>
</dbReference>
<comment type="cofactor">
    <cofactor evidence="8">
        <name>Mg(2+)</name>
        <dbReference type="ChEBI" id="CHEBI:18420"/>
    </cofactor>
</comment>
<feature type="binding site" evidence="8">
    <location>
        <begin position="251"/>
        <end position="255"/>
    </location>
    <ligand>
        <name>ATP</name>
        <dbReference type="ChEBI" id="CHEBI:30616"/>
    </ligand>
</feature>
<feature type="domain" description="YjeF C-terminal" evidence="10">
    <location>
        <begin position="58"/>
        <end position="354"/>
    </location>
</feature>
<dbReference type="CDD" id="cd01171">
    <property type="entry name" value="YXKO-related"/>
    <property type="match status" value="1"/>
</dbReference>